<proteinExistence type="predicted"/>
<evidence type="ECO:0000259" key="9">
    <source>
        <dbReference type="Pfam" id="PF01757"/>
    </source>
</evidence>
<evidence type="ECO:0000256" key="6">
    <source>
        <dbReference type="ARBA" id="ARBA00023136"/>
    </source>
</evidence>
<evidence type="ECO:0000256" key="7">
    <source>
        <dbReference type="ARBA" id="ARBA00023315"/>
    </source>
</evidence>
<dbReference type="InterPro" id="IPR036514">
    <property type="entry name" value="SGNH_hydro_sf"/>
</dbReference>
<dbReference type="GO" id="GO:0009103">
    <property type="term" value="P:lipopolysaccharide biosynthetic process"/>
    <property type="evidence" value="ECO:0007669"/>
    <property type="project" value="TreeGrafter"/>
</dbReference>
<evidence type="ECO:0000313" key="11">
    <source>
        <dbReference type="EMBL" id="MRG97411.1"/>
    </source>
</evidence>
<dbReference type="InterPro" id="IPR050879">
    <property type="entry name" value="Acyltransferase_3"/>
</dbReference>
<dbReference type="InterPro" id="IPR002656">
    <property type="entry name" value="Acyl_transf_3_dom"/>
</dbReference>
<evidence type="ECO:0000256" key="8">
    <source>
        <dbReference type="SAM" id="Phobius"/>
    </source>
</evidence>
<dbReference type="GO" id="GO:0016788">
    <property type="term" value="F:hydrolase activity, acting on ester bonds"/>
    <property type="evidence" value="ECO:0007669"/>
    <property type="project" value="UniProtKB-ARBA"/>
</dbReference>
<dbReference type="InterPro" id="IPR043968">
    <property type="entry name" value="SGNH"/>
</dbReference>
<feature type="transmembrane region" description="Helical" evidence="8">
    <location>
        <begin position="283"/>
        <end position="303"/>
    </location>
</feature>
<keyword evidence="3 11" id="KW-0808">Transferase</keyword>
<feature type="transmembrane region" description="Helical" evidence="8">
    <location>
        <begin position="102"/>
        <end position="121"/>
    </location>
</feature>
<evidence type="ECO:0000256" key="2">
    <source>
        <dbReference type="ARBA" id="ARBA00022475"/>
    </source>
</evidence>
<evidence type="ECO:0000256" key="1">
    <source>
        <dbReference type="ARBA" id="ARBA00004651"/>
    </source>
</evidence>
<dbReference type="PANTHER" id="PTHR23028">
    <property type="entry name" value="ACETYLTRANSFERASE"/>
    <property type="match status" value="1"/>
</dbReference>
<dbReference type="Gene3D" id="3.40.50.1110">
    <property type="entry name" value="SGNH hydrolase"/>
    <property type="match status" value="1"/>
</dbReference>
<feature type="transmembrane region" description="Helical" evidence="8">
    <location>
        <begin position="60"/>
        <end position="81"/>
    </location>
</feature>
<dbReference type="GO" id="GO:0005886">
    <property type="term" value="C:plasma membrane"/>
    <property type="evidence" value="ECO:0007669"/>
    <property type="project" value="UniProtKB-SubCell"/>
</dbReference>
<organism evidence="11 12">
    <name type="scientific">Polyangium spumosum</name>
    <dbReference type="NCBI Taxonomy" id="889282"/>
    <lineage>
        <taxon>Bacteria</taxon>
        <taxon>Pseudomonadati</taxon>
        <taxon>Myxococcota</taxon>
        <taxon>Polyangia</taxon>
        <taxon>Polyangiales</taxon>
        <taxon>Polyangiaceae</taxon>
        <taxon>Polyangium</taxon>
    </lineage>
</organism>
<feature type="transmembrane region" description="Helical" evidence="8">
    <location>
        <begin position="196"/>
        <end position="216"/>
    </location>
</feature>
<keyword evidence="5 8" id="KW-1133">Transmembrane helix</keyword>
<dbReference type="Pfam" id="PF19040">
    <property type="entry name" value="SGNH"/>
    <property type="match status" value="1"/>
</dbReference>
<sequence>MLIGNGARNALSPGLPVSSPAPEQNPLRRATIPHLPALDGLRGLAVLGVLLFHDGRLDGGYLGVDLFFVLSGYLIHSLLLAEWSKTGTIDLKAFWVRRARRLFPALLALLPVVAAYAYWLARPEELDRIRKDGLATLAYVANWRAIFSGRSYWDMFQAPSPLEHTWSLAIEEQFYVVWPLLAFGVLHLARGSRRVMLAVALGLALLSGAAMVWLGTRADTARAYMGTDTRGVAILLGAALACLMAERGPSKDPRVVRALDGLGVLAAAALAFAWVKLDGQNPLLYRGGFFATELCVLVLITCAAHGERSLVARALSFRPLAWVGLVSYGLYLFHWPIYVVLRPERLGLSGLLSSALRYVATFGVTLVSYHFLEQPIRKRGAPLGRPALSLSSSVALCVGALVVGTQHRAVMRIGLQLLPWPAPENAVKILVVGDSAAQSLGERMHAVQSGTGTIVFEKGTPDCSIMEGRRPARSLTNVPHAGGPCDARWASDADELHPDVTLVLLGGGFYARVELDGRWQRICDPAWDAAYAEVLGDQLVKLAGKTQRLYVARIPPPVGGWDKPELAGQVACFNRLIEKAAERDKRIHVLDLAGRLCPGGVCTLVNEGEPIRPDGMHFGGPGAKEIARWVIEQVKQPR</sequence>
<evidence type="ECO:0000256" key="5">
    <source>
        <dbReference type="ARBA" id="ARBA00022989"/>
    </source>
</evidence>
<evidence type="ECO:0000256" key="3">
    <source>
        <dbReference type="ARBA" id="ARBA00022679"/>
    </source>
</evidence>
<accession>A0A6N7Q954</accession>
<feature type="transmembrane region" description="Helical" evidence="8">
    <location>
        <begin position="315"/>
        <end position="335"/>
    </location>
</feature>
<comment type="caution">
    <text evidence="11">The sequence shown here is derived from an EMBL/GenBank/DDBJ whole genome shotgun (WGS) entry which is preliminary data.</text>
</comment>
<keyword evidence="2" id="KW-1003">Cell membrane</keyword>
<keyword evidence="4 8" id="KW-0812">Transmembrane</keyword>
<dbReference type="PANTHER" id="PTHR23028:SF53">
    <property type="entry name" value="ACYL_TRANSF_3 DOMAIN-CONTAINING PROTEIN"/>
    <property type="match status" value="1"/>
</dbReference>
<feature type="transmembrane region" description="Helical" evidence="8">
    <location>
        <begin position="355"/>
        <end position="372"/>
    </location>
</feature>
<keyword evidence="7 11" id="KW-0012">Acyltransferase</keyword>
<keyword evidence="12" id="KW-1185">Reference proteome</keyword>
<feature type="domain" description="SGNH" evidence="10">
    <location>
        <begin position="425"/>
        <end position="628"/>
    </location>
</feature>
<feature type="transmembrane region" description="Helical" evidence="8">
    <location>
        <begin position="384"/>
        <end position="403"/>
    </location>
</feature>
<feature type="domain" description="Acyltransferase 3" evidence="9">
    <location>
        <begin position="36"/>
        <end position="367"/>
    </location>
</feature>
<gene>
    <name evidence="11" type="ORF">GF068_36610</name>
</gene>
<protein>
    <submittedName>
        <fullName evidence="11">Acyltransferase family protein</fullName>
    </submittedName>
</protein>
<dbReference type="GO" id="GO:0016747">
    <property type="term" value="F:acyltransferase activity, transferring groups other than amino-acyl groups"/>
    <property type="evidence" value="ECO:0007669"/>
    <property type="project" value="InterPro"/>
</dbReference>
<keyword evidence="6 8" id="KW-0472">Membrane</keyword>
<name>A0A6N7Q954_9BACT</name>
<comment type="subcellular location">
    <subcellularLocation>
        <location evidence="1">Cell membrane</location>
        <topology evidence="1">Multi-pass membrane protein</topology>
    </subcellularLocation>
</comment>
<evidence type="ECO:0000259" key="10">
    <source>
        <dbReference type="Pfam" id="PF19040"/>
    </source>
</evidence>
<dbReference type="SUPFAM" id="SSF52266">
    <property type="entry name" value="SGNH hydrolase"/>
    <property type="match status" value="1"/>
</dbReference>
<feature type="transmembrane region" description="Helical" evidence="8">
    <location>
        <begin position="228"/>
        <end position="246"/>
    </location>
</feature>
<evidence type="ECO:0000256" key="4">
    <source>
        <dbReference type="ARBA" id="ARBA00022692"/>
    </source>
</evidence>
<dbReference type="Proteomes" id="UP000440224">
    <property type="component" value="Unassembled WGS sequence"/>
</dbReference>
<dbReference type="EMBL" id="WJIE01000017">
    <property type="protein sequence ID" value="MRG97411.1"/>
    <property type="molecule type" value="Genomic_DNA"/>
</dbReference>
<dbReference type="AlphaFoldDB" id="A0A6N7Q954"/>
<evidence type="ECO:0000313" key="12">
    <source>
        <dbReference type="Proteomes" id="UP000440224"/>
    </source>
</evidence>
<reference evidence="11 12" key="1">
    <citation type="submission" date="2019-10" db="EMBL/GenBank/DDBJ databases">
        <title>A soil myxobacterium in the family Polyangiaceae.</title>
        <authorList>
            <person name="Li Y."/>
            <person name="Wang J."/>
        </authorList>
    </citation>
    <scope>NUCLEOTIDE SEQUENCE [LARGE SCALE GENOMIC DNA]</scope>
    <source>
        <strain evidence="11 12">DSM 14734</strain>
    </source>
</reference>
<feature type="transmembrane region" description="Helical" evidence="8">
    <location>
        <begin position="258"/>
        <end position="277"/>
    </location>
</feature>
<dbReference type="Pfam" id="PF01757">
    <property type="entry name" value="Acyl_transf_3"/>
    <property type="match status" value="1"/>
</dbReference>